<keyword evidence="9" id="KW-1185">Reference proteome</keyword>
<evidence type="ECO:0000256" key="2">
    <source>
        <dbReference type="ARBA" id="ARBA00006051"/>
    </source>
</evidence>
<sequence length="293" mass="33077">MSSLVNVVSANFEPVSQPFTDSLSLEITFEAFEPLPGDLEWSLIYVPTGGTSEFDQKLDSVLVGPTPEGRHRFVFTADAPDASKIPKDDMIGASVLLLEIKYNEQKFMTLGWFVSNEYNDEALRLEPPATPQVDKLVRTIRVDDVRVTTFTIRWDPNQEDEMPPVEGEPEPEEGDSFLDEQKEVGEEGQQEKDGEGRANVEDEESDENDEEFDLDDEEDIDEDEGESTEDEEEQDEEMEVDETAELRKEEEENNKNGTEAEKAPEPEKAAEEKAVEENAQGDKENAEVDMQQT</sequence>
<feature type="compositionally biased region" description="Basic and acidic residues" evidence="7">
    <location>
        <begin position="244"/>
        <end position="286"/>
    </location>
</feature>
<dbReference type="SUPFAM" id="SSF101546">
    <property type="entry name" value="ASF1-like"/>
    <property type="match status" value="1"/>
</dbReference>
<feature type="compositionally biased region" description="Acidic residues" evidence="7">
    <location>
        <begin position="201"/>
        <end position="243"/>
    </location>
</feature>
<dbReference type="PANTHER" id="PTHR12040:SF0">
    <property type="entry name" value="HISTONE CHAPERONE ASF1"/>
    <property type="match status" value="1"/>
</dbReference>
<dbReference type="InterPro" id="IPR036747">
    <property type="entry name" value="ASF1-like_sf"/>
</dbReference>
<dbReference type="STRING" id="2018661.A0A2A2LJI9"/>
<feature type="compositionally biased region" description="Basic and acidic residues" evidence="7">
    <location>
        <begin position="179"/>
        <end position="200"/>
    </location>
</feature>
<evidence type="ECO:0000256" key="6">
    <source>
        <dbReference type="ARBA" id="ARBA00023242"/>
    </source>
</evidence>
<evidence type="ECO:0000313" key="8">
    <source>
        <dbReference type="EMBL" id="PAV86329.1"/>
    </source>
</evidence>
<name>A0A2A2LJI9_9BILA</name>
<protein>
    <recommendedName>
        <fullName evidence="10">Histone chaperone</fullName>
    </recommendedName>
</protein>
<dbReference type="Pfam" id="PF04729">
    <property type="entry name" value="ASF1_hist_chap"/>
    <property type="match status" value="1"/>
</dbReference>
<comment type="subcellular location">
    <subcellularLocation>
        <location evidence="1">Nucleus</location>
    </subcellularLocation>
</comment>
<dbReference type="GO" id="GO:0006335">
    <property type="term" value="P:DNA replication-dependent chromatin assembly"/>
    <property type="evidence" value="ECO:0007669"/>
    <property type="project" value="TreeGrafter"/>
</dbReference>
<keyword evidence="3" id="KW-0805">Transcription regulation</keyword>
<comment type="caution">
    <text evidence="8">The sequence shown here is derived from an EMBL/GenBank/DDBJ whole genome shotgun (WGS) entry which is preliminary data.</text>
</comment>
<dbReference type="GO" id="GO:0000785">
    <property type="term" value="C:chromatin"/>
    <property type="evidence" value="ECO:0007669"/>
    <property type="project" value="TreeGrafter"/>
</dbReference>
<evidence type="ECO:0000256" key="1">
    <source>
        <dbReference type="ARBA" id="ARBA00004123"/>
    </source>
</evidence>
<evidence type="ECO:0000256" key="5">
    <source>
        <dbReference type="ARBA" id="ARBA00023186"/>
    </source>
</evidence>
<evidence type="ECO:0000256" key="4">
    <source>
        <dbReference type="ARBA" id="ARBA00023163"/>
    </source>
</evidence>
<gene>
    <name evidence="8" type="ORF">WR25_14650</name>
</gene>
<dbReference type="PANTHER" id="PTHR12040">
    <property type="entry name" value="ANTI-SILENCING PROTEIN 1"/>
    <property type="match status" value="1"/>
</dbReference>
<keyword evidence="5" id="KW-0143">Chaperone</keyword>
<dbReference type="OrthoDB" id="29755at2759"/>
<organism evidence="8 9">
    <name type="scientific">Diploscapter pachys</name>
    <dbReference type="NCBI Taxonomy" id="2018661"/>
    <lineage>
        <taxon>Eukaryota</taxon>
        <taxon>Metazoa</taxon>
        <taxon>Ecdysozoa</taxon>
        <taxon>Nematoda</taxon>
        <taxon>Chromadorea</taxon>
        <taxon>Rhabditida</taxon>
        <taxon>Rhabditina</taxon>
        <taxon>Rhabditomorpha</taxon>
        <taxon>Rhabditoidea</taxon>
        <taxon>Rhabditidae</taxon>
        <taxon>Diploscapter</taxon>
    </lineage>
</organism>
<dbReference type="Proteomes" id="UP000218231">
    <property type="component" value="Unassembled WGS sequence"/>
</dbReference>
<reference evidence="8 9" key="1">
    <citation type="journal article" date="2017" name="Curr. Biol.">
        <title>Genome architecture and evolution of a unichromosomal asexual nematode.</title>
        <authorList>
            <person name="Fradin H."/>
            <person name="Zegar C."/>
            <person name="Gutwein M."/>
            <person name="Lucas J."/>
            <person name="Kovtun M."/>
            <person name="Corcoran D."/>
            <person name="Baugh L.R."/>
            <person name="Kiontke K."/>
            <person name="Gunsalus K."/>
            <person name="Fitch D.H."/>
            <person name="Piano F."/>
        </authorList>
    </citation>
    <scope>NUCLEOTIDE SEQUENCE [LARGE SCALE GENOMIC DNA]</scope>
    <source>
        <strain evidence="8">PF1309</strain>
    </source>
</reference>
<keyword evidence="6" id="KW-0539">Nucleus</keyword>
<comment type="similarity">
    <text evidence="2">Belongs to the ASF1 family.</text>
</comment>
<dbReference type="GO" id="GO:0005634">
    <property type="term" value="C:nucleus"/>
    <property type="evidence" value="ECO:0007669"/>
    <property type="project" value="UniProtKB-SubCell"/>
</dbReference>
<accession>A0A2A2LJI9</accession>
<feature type="region of interest" description="Disordered" evidence="7">
    <location>
        <begin position="152"/>
        <end position="293"/>
    </location>
</feature>
<dbReference type="Gene3D" id="2.60.40.1490">
    <property type="entry name" value="Histone chaperone ASF1-like"/>
    <property type="match status" value="1"/>
</dbReference>
<dbReference type="AlphaFoldDB" id="A0A2A2LJI9"/>
<dbReference type="EMBL" id="LIAE01006680">
    <property type="protein sequence ID" value="PAV86329.1"/>
    <property type="molecule type" value="Genomic_DNA"/>
</dbReference>
<dbReference type="GO" id="GO:0042393">
    <property type="term" value="F:histone binding"/>
    <property type="evidence" value="ECO:0007669"/>
    <property type="project" value="TreeGrafter"/>
</dbReference>
<evidence type="ECO:0000256" key="3">
    <source>
        <dbReference type="ARBA" id="ARBA00023015"/>
    </source>
</evidence>
<dbReference type="InterPro" id="IPR006818">
    <property type="entry name" value="ASF1-like"/>
</dbReference>
<evidence type="ECO:0008006" key="10">
    <source>
        <dbReference type="Google" id="ProtNLM"/>
    </source>
</evidence>
<proteinExistence type="inferred from homology"/>
<keyword evidence="4" id="KW-0804">Transcription</keyword>
<evidence type="ECO:0000313" key="9">
    <source>
        <dbReference type="Proteomes" id="UP000218231"/>
    </source>
</evidence>
<feature type="compositionally biased region" description="Acidic residues" evidence="7">
    <location>
        <begin position="157"/>
        <end position="178"/>
    </location>
</feature>
<evidence type="ECO:0000256" key="7">
    <source>
        <dbReference type="SAM" id="MobiDB-lite"/>
    </source>
</evidence>